<keyword evidence="4" id="KW-0479">Metal-binding</keyword>
<proteinExistence type="inferred from homology"/>
<sequence>MSAPAPSASASASASAAAAALRGQTLRVPDLKALFRTWPQRRNPHYAALQPFVTDILRRLATTHAPIGKRIADDLALLATALYPQASWDELQGLALFTIWIVCWDDIVDANEGDLSADFSKAQAWRALTLRIAELALGMAAPLPGEHVPVPDPINALLDDFARRVCASCDAVTCKRLYDEMAFFITSCGVEQSMRLEGKIPPDYQSYMEIRSGTIAGEVFTWMVPFAASIRPMPRAIADSPATKTMAREICVIQALFNDLLSLKKELSTDCVINAVTALLEPGKTLDEVVDEVVGILRNSIALYDEAAAELLRAVAGDEEATLAADKFIEGGRLTVTGLVDFT</sequence>
<dbReference type="AlphaFoldDB" id="A0A8K0T2F4"/>
<dbReference type="EMBL" id="JAGPNK010000001">
    <property type="protein sequence ID" value="KAH7328956.1"/>
    <property type="molecule type" value="Genomic_DNA"/>
</dbReference>
<name>A0A8K0T2F4_9HYPO</name>
<evidence type="ECO:0000313" key="5">
    <source>
        <dbReference type="EMBL" id="KAH7328956.1"/>
    </source>
</evidence>
<dbReference type="GO" id="GO:0010333">
    <property type="term" value="F:terpene synthase activity"/>
    <property type="evidence" value="ECO:0007669"/>
    <property type="project" value="InterPro"/>
</dbReference>
<dbReference type="PANTHER" id="PTHR35201:SF4">
    <property type="entry name" value="BETA-PINACENE SYNTHASE-RELATED"/>
    <property type="match status" value="1"/>
</dbReference>
<dbReference type="OrthoDB" id="2861623at2759"/>
<evidence type="ECO:0000256" key="4">
    <source>
        <dbReference type="RuleBase" id="RU366034"/>
    </source>
</evidence>
<evidence type="ECO:0000256" key="1">
    <source>
        <dbReference type="ARBA" id="ARBA00001946"/>
    </source>
</evidence>
<dbReference type="GO" id="GO:0008299">
    <property type="term" value="P:isoprenoid biosynthetic process"/>
    <property type="evidence" value="ECO:0007669"/>
    <property type="project" value="UniProtKB-ARBA"/>
</dbReference>
<evidence type="ECO:0000313" key="6">
    <source>
        <dbReference type="Proteomes" id="UP000813444"/>
    </source>
</evidence>
<dbReference type="Pfam" id="PF19086">
    <property type="entry name" value="Terpene_syn_C_2"/>
    <property type="match status" value="1"/>
</dbReference>
<comment type="cofactor">
    <cofactor evidence="1 4">
        <name>Mg(2+)</name>
        <dbReference type="ChEBI" id="CHEBI:18420"/>
    </cofactor>
</comment>
<comment type="caution">
    <text evidence="5">The sequence shown here is derived from an EMBL/GenBank/DDBJ whole genome shotgun (WGS) entry which is preliminary data.</text>
</comment>
<accession>A0A8K0T2F4</accession>
<dbReference type="EC" id="4.2.3.-" evidence="4"/>
<keyword evidence="3 4" id="KW-0460">Magnesium</keyword>
<dbReference type="InterPro" id="IPR008949">
    <property type="entry name" value="Isoprenoid_synthase_dom_sf"/>
</dbReference>
<gene>
    <name evidence="5" type="ORF">B0I35DRAFT_344720</name>
</gene>
<organism evidence="5 6">
    <name type="scientific">Stachybotrys elegans</name>
    <dbReference type="NCBI Taxonomy" id="80388"/>
    <lineage>
        <taxon>Eukaryota</taxon>
        <taxon>Fungi</taxon>
        <taxon>Dikarya</taxon>
        <taxon>Ascomycota</taxon>
        <taxon>Pezizomycotina</taxon>
        <taxon>Sordariomycetes</taxon>
        <taxon>Hypocreomycetidae</taxon>
        <taxon>Hypocreales</taxon>
        <taxon>Stachybotryaceae</taxon>
        <taxon>Stachybotrys</taxon>
    </lineage>
</organism>
<keyword evidence="4" id="KW-0456">Lyase</keyword>
<dbReference type="Proteomes" id="UP000813444">
    <property type="component" value="Unassembled WGS sequence"/>
</dbReference>
<dbReference type="Gene3D" id="1.10.600.10">
    <property type="entry name" value="Farnesyl Diphosphate Synthase"/>
    <property type="match status" value="1"/>
</dbReference>
<dbReference type="SUPFAM" id="SSF48576">
    <property type="entry name" value="Terpenoid synthases"/>
    <property type="match status" value="1"/>
</dbReference>
<dbReference type="InterPro" id="IPR034686">
    <property type="entry name" value="Terpene_cyclase-like_2"/>
</dbReference>
<protein>
    <recommendedName>
        <fullName evidence="4">Terpene synthase</fullName>
        <ecNumber evidence="4">4.2.3.-</ecNumber>
    </recommendedName>
</protein>
<reference evidence="5" key="1">
    <citation type="journal article" date="2021" name="Nat. Commun.">
        <title>Genetic determinants of endophytism in the Arabidopsis root mycobiome.</title>
        <authorList>
            <person name="Mesny F."/>
            <person name="Miyauchi S."/>
            <person name="Thiergart T."/>
            <person name="Pickel B."/>
            <person name="Atanasova L."/>
            <person name="Karlsson M."/>
            <person name="Huettel B."/>
            <person name="Barry K.W."/>
            <person name="Haridas S."/>
            <person name="Chen C."/>
            <person name="Bauer D."/>
            <person name="Andreopoulos W."/>
            <person name="Pangilinan J."/>
            <person name="LaButti K."/>
            <person name="Riley R."/>
            <person name="Lipzen A."/>
            <person name="Clum A."/>
            <person name="Drula E."/>
            <person name="Henrissat B."/>
            <person name="Kohler A."/>
            <person name="Grigoriev I.V."/>
            <person name="Martin F.M."/>
            <person name="Hacquard S."/>
        </authorList>
    </citation>
    <scope>NUCLEOTIDE SEQUENCE</scope>
    <source>
        <strain evidence="5">MPI-CAGE-CH-0235</strain>
    </source>
</reference>
<keyword evidence="6" id="KW-1185">Reference proteome</keyword>
<dbReference type="PANTHER" id="PTHR35201">
    <property type="entry name" value="TERPENE SYNTHASE"/>
    <property type="match status" value="1"/>
</dbReference>
<comment type="similarity">
    <text evidence="2 4">Belongs to the terpene synthase family.</text>
</comment>
<evidence type="ECO:0000256" key="3">
    <source>
        <dbReference type="ARBA" id="ARBA00022842"/>
    </source>
</evidence>
<dbReference type="GO" id="GO:0046872">
    <property type="term" value="F:metal ion binding"/>
    <property type="evidence" value="ECO:0007669"/>
    <property type="project" value="UniProtKB-KW"/>
</dbReference>
<evidence type="ECO:0000256" key="2">
    <source>
        <dbReference type="ARBA" id="ARBA00006333"/>
    </source>
</evidence>